<feature type="transmembrane region" description="Helical" evidence="6">
    <location>
        <begin position="227"/>
        <end position="247"/>
    </location>
</feature>
<feature type="transmembrane region" description="Helical" evidence="6">
    <location>
        <begin position="21"/>
        <end position="40"/>
    </location>
</feature>
<evidence type="ECO:0000313" key="8">
    <source>
        <dbReference type="Proteomes" id="UP000315938"/>
    </source>
</evidence>
<evidence type="ECO:0000256" key="3">
    <source>
        <dbReference type="ARBA" id="ARBA00022692"/>
    </source>
</evidence>
<comment type="subcellular location">
    <subcellularLocation>
        <location evidence="1">Cell membrane</location>
        <topology evidence="1">Multi-pass membrane protein</topology>
    </subcellularLocation>
</comment>
<dbReference type="CDD" id="cd06581">
    <property type="entry name" value="TM_PBP1_LivM_like"/>
    <property type="match status" value="1"/>
</dbReference>
<evidence type="ECO:0000313" key="7">
    <source>
        <dbReference type="EMBL" id="TRY00050.1"/>
    </source>
</evidence>
<comment type="caution">
    <text evidence="7">The sequence shown here is derived from an EMBL/GenBank/DDBJ whole genome shotgun (WGS) entry which is preliminary data.</text>
</comment>
<evidence type="ECO:0000256" key="2">
    <source>
        <dbReference type="ARBA" id="ARBA00022475"/>
    </source>
</evidence>
<dbReference type="AlphaFoldDB" id="A0A553IIM7"/>
<feature type="transmembrane region" description="Helical" evidence="6">
    <location>
        <begin position="52"/>
        <end position="85"/>
    </location>
</feature>
<dbReference type="PANTHER" id="PTHR30482">
    <property type="entry name" value="HIGH-AFFINITY BRANCHED-CHAIN AMINO ACID TRANSPORT SYSTEM PERMEASE"/>
    <property type="match status" value="1"/>
</dbReference>
<evidence type="ECO:0000256" key="4">
    <source>
        <dbReference type="ARBA" id="ARBA00022989"/>
    </source>
</evidence>
<keyword evidence="3 6" id="KW-0812">Transmembrane</keyword>
<keyword evidence="2" id="KW-1003">Cell membrane</keyword>
<dbReference type="GeneID" id="41338678"/>
<dbReference type="InterPro" id="IPR001851">
    <property type="entry name" value="ABC_transp_permease"/>
</dbReference>
<feature type="transmembrane region" description="Helical" evidence="6">
    <location>
        <begin position="97"/>
        <end position="118"/>
    </location>
</feature>
<dbReference type="EMBL" id="VKID01000001">
    <property type="protein sequence ID" value="TRY00050.1"/>
    <property type="molecule type" value="Genomic_DNA"/>
</dbReference>
<dbReference type="OMA" id="VFWYKLQ"/>
<name>A0A553IIM7_ACHLA</name>
<organism evidence="7 8">
    <name type="scientific">Acholeplasma laidlawii</name>
    <dbReference type="NCBI Taxonomy" id="2148"/>
    <lineage>
        <taxon>Bacteria</taxon>
        <taxon>Bacillati</taxon>
        <taxon>Mycoplasmatota</taxon>
        <taxon>Mollicutes</taxon>
        <taxon>Acholeplasmatales</taxon>
        <taxon>Acholeplasmataceae</taxon>
        <taxon>Acholeplasma</taxon>
    </lineage>
</organism>
<feature type="transmembrane region" description="Helical" evidence="6">
    <location>
        <begin position="176"/>
        <end position="196"/>
    </location>
</feature>
<reference evidence="7 8" key="1">
    <citation type="submission" date="2019-07" db="EMBL/GenBank/DDBJ databases">
        <title>Genome sequence of Acholeplasma laidlawii strain with increased resistance to erythromycin.</title>
        <authorList>
            <person name="Medvedeva E.S."/>
            <person name="Baranova N.B."/>
            <person name="Siniagina M.N."/>
            <person name="Mouzykantov A."/>
            <person name="Chernova O.A."/>
            <person name="Chernov V.M."/>
        </authorList>
    </citation>
    <scope>NUCLEOTIDE SEQUENCE [LARGE SCALE GENOMIC DNA]</scope>
    <source>
        <strain evidence="7 8">PG8REry</strain>
    </source>
</reference>
<evidence type="ECO:0000256" key="1">
    <source>
        <dbReference type="ARBA" id="ARBA00004651"/>
    </source>
</evidence>
<dbReference type="RefSeq" id="WP_012242447.1">
    <property type="nucleotide sequence ID" value="NZ_CP103951.1"/>
</dbReference>
<dbReference type="Proteomes" id="UP000315938">
    <property type="component" value="Unassembled WGS sequence"/>
</dbReference>
<accession>A0A553IIM7</accession>
<dbReference type="Pfam" id="PF02653">
    <property type="entry name" value="BPD_transp_2"/>
    <property type="match status" value="1"/>
</dbReference>
<dbReference type="InterPro" id="IPR043428">
    <property type="entry name" value="LivM-like"/>
</dbReference>
<dbReference type="PANTHER" id="PTHR30482:SF10">
    <property type="entry name" value="HIGH-AFFINITY BRANCHED-CHAIN AMINO ACID TRANSPORT PROTEIN BRAE"/>
    <property type="match status" value="1"/>
</dbReference>
<sequence length="359" mass="39380">MKDKMIKLRKSMASYISLSNLPKILLFMFLMLVVPLLLGFPASTLTFLTKFMVLSIVGLGFSILLGYTGLASLGTAGFIAIGTYVLGFMHNQMNASLFVVIIVGIALALLLGAIVGVISLRIEGMYLAIITLGLSEIIIEFLRNAISITNGNGGLQLQGFSIFGITHSTVNLEYIQAFYIFIIVVLGIFMLLYSNIVTSQTGRAMLAVKNNTSAAQAMGISILKYRLLAFILSTITALVGGILYVSIDAYTEPNLWTLAISLNILAAIILGGSKSMWGVLIGMFIIFGLRDVVLVRVPFFAENGNAIFFFTGIIVILIIMFYPQGLIKLLEKQWFKLKNYIKNKMNKKGVLEHENVKKD</sequence>
<feature type="transmembrane region" description="Helical" evidence="6">
    <location>
        <begin position="307"/>
        <end position="330"/>
    </location>
</feature>
<evidence type="ECO:0000256" key="5">
    <source>
        <dbReference type="ARBA" id="ARBA00023136"/>
    </source>
</evidence>
<protein>
    <submittedName>
        <fullName evidence="7">Branched-chain amino acid ABC transporter permease</fullName>
    </submittedName>
</protein>
<dbReference type="GO" id="GO:0015658">
    <property type="term" value="F:branched-chain amino acid transmembrane transporter activity"/>
    <property type="evidence" value="ECO:0007669"/>
    <property type="project" value="InterPro"/>
</dbReference>
<keyword evidence="5 6" id="KW-0472">Membrane</keyword>
<evidence type="ECO:0000256" key="6">
    <source>
        <dbReference type="SAM" id="Phobius"/>
    </source>
</evidence>
<proteinExistence type="predicted"/>
<keyword evidence="4 6" id="KW-1133">Transmembrane helix</keyword>
<gene>
    <name evidence="7" type="ORF">FNV44_03125</name>
</gene>
<dbReference type="GO" id="GO:0005886">
    <property type="term" value="C:plasma membrane"/>
    <property type="evidence" value="ECO:0007669"/>
    <property type="project" value="UniProtKB-SubCell"/>
</dbReference>